<organism evidence="1 2">
    <name type="scientific">Melanopsichium pennsylvanicum</name>
    <dbReference type="NCBI Taxonomy" id="63383"/>
    <lineage>
        <taxon>Eukaryota</taxon>
        <taxon>Fungi</taxon>
        <taxon>Dikarya</taxon>
        <taxon>Basidiomycota</taxon>
        <taxon>Ustilaginomycotina</taxon>
        <taxon>Ustilaginomycetes</taxon>
        <taxon>Ustilaginales</taxon>
        <taxon>Ustilaginaceae</taxon>
        <taxon>Melanopsichium</taxon>
    </lineage>
</organism>
<name>A0AAJ5C6E7_9BASI</name>
<keyword evidence="2" id="KW-1185">Reference proteome</keyword>
<proteinExistence type="predicted"/>
<sequence>MACILCECGHLAGLNRIIRKLETLEPPWRRYGGSQTRSFVARPYASVKPYHRVAKSIEWPN</sequence>
<dbReference type="EMBL" id="OAPG01000011">
    <property type="protein sequence ID" value="SNX85756.1"/>
    <property type="molecule type" value="Genomic_DNA"/>
</dbReference>
<comment type="caution">
    <text evidence="1">The sequence shown here is derived from an EMBL/GenBank/DDBJ whole genome shotgun (WGS) entry which is preliminary data.</text>
</comment>
<protein>
    <submittedName>
        <fullName evidence="1">Uncharacterized protein</fullName>
    </submittedName>
</protein>
<accession>A0AAJ5C6E7</accession>
<dbReference type="AlphaFoldDB" id="A0AAJ5C6E7"/>
<reference evidence="1" key="1">
    <citation type="submission" date="2023-10" db="EMBL/GenBank/DDBJ databases">
        <authorList>
            <person name="Guldener U."/>
        </authorList>
    </citation>
    <scope>NUCLEOTIDE SEQUENCE</scope>
    <source>
        <strain evidence="1">Mp4</strain>
    </source>
</reference>
<dbReference type="Proteomes" id="UP001294444">
    <property type="component" value="Unassembled WGS sequence"/>
</dbReference>
<gene>
    <name evidence="1" type="ORF">MEPE_04465</name>
</gene>
<evidence type="ECO:0000313" key="2">
    <source>
        <dbReference type="Proteomes" id="UP001294444"/>
    </source>
</evidence>
<evidence type="ECO:0000313" key="1">
    <source>
        <dbReference type="EMBL" id="SNX85756.1"/>
    </source>
</evidence>